<evidence type="ECO:0000313" key="4">
    <source>
        <dbReference type="EMBL" id="EFX75842.1"/>
    </source>
</evidence>
<feature type="compositionally biased region" description="Polar residues" evidence="2">
    <location>
        <begin position="19"/>
        <end position="30"/>
    </location>
</feature>
<dbReference type="InterPro" id="IPR005162">
    <property type="entry name" value="Retrotrans_gag_dom"/>
</dbReference>
<organism evidence="4 5">
    <name type="scientific">Daphnia pulex</name>
    <name type="common">Water flea</name>
    <dbReference type="NCBI Taxonomy" id="6669"/>
    <lineage>
        <taxon>Eukaryota</taxon>
        <taxon>Metazoa</taxon>
        <taxon>Ecdysozoa</taxon>
        <taxon>Arthropoda</taxon>
        <taxon>Crustacea</taxon>
        <taxon>Branchiopoda</taxon>
        <taxon>Diplostraca</taxon>
        <taxon>Cladocera</taxon>
        <taxon>Anomopoda</taxon>
        <taxon>Daphniidae</taxon>
        <taxon>Daphnia</taxon>
    </lineage>
</organism>
<dbReference type="Pfam" id="PF03732">
    <property type="entry name" value="Retrotrans_gag"/>
    <property type="match status" value="1"/>
</dbReference>
<dbReference type="PANTHER" id="PTHR33223">
    <property type="entry name" value="CCHC-TYPE DOMAIN-CONTAINING PROTEIN"/>
    <property type="match status" value="1"/>
</dbReference>
<evidence type="ECO:0000313" key="5">
    <source>
        <dbReference type="Proteomes" id="UP000000305"/>
    </source>
</evidence>
<feature type="compositionally biased region" description="Pro residues" evidence="2">
    <location>
        <begin position="256"/>
        <end position="265"/>
    </location>
</feature>
<reference evidence="4 5" key="1">
    <citation type="journal article" date="2011" name="Science">
        <title>The ecoresponsive genome of Daphnia pulex.</title>
        <authorList>
            <person name="Colbourne J.K."/>
            <person name="Pfrender M.E."/>
            <person name="Gilbert D."/>
            <person name="Thomas W.K."/>
            <person name="Tucker A."/>
            <person name="Oakley T.H."/>
            <person name="Tokishita S."/>
            <person name="Aerts A."/>
            <person name="Arnold G.J."/>
            <person name="Basu M.K."/>
            <person name="Bauer D.J."/>
            <person name="Caceres C.E."/>
            <person name="Carmel L."/>
            <person name="Casola C."/>
            <person name="Choi J.H."/>
            <person name="Detter J.C."/>
            <person name="Dong Q."/>
            <person name="Dusheyko S."/>
            <person name="Eads B.D."/>
            <person name="Frohlich T."/>
            <person name="Geiler-Samerotte K.A."/>
            <person name="Gerlach D."/>
            <person name="Hatcher P."/>
            <person name="Jogdeo S."/>
            <person name="Krijgsveld J."/>
            <person name="Kriventseva E.V."/>
            <person name="Kultz D."/>
            <person name="Laforsch C."/>
            <person name="Lindquist E."/>
            <person name="Lopez J."/>
            <person name="Manak J.R."/>
            <person name="Muller J."/>
            <person name="Pangilinan J."/>
            <person name="Patwardhan R.P."/>
            <person name="Pitluck S."/>
            <person name="Pritham E.J."/>
            <person name="Rechtsteiner A."/>
            <person name="Rho M."/>
            <person name="Rogozin I.B."/>
            <person name="Sakarya O."/>
            <person name="Salamov A."/>
            <person name="Schaack S."/>
            <person name="Shapiro H."/>
            <person name="Shiga Y."/>
            <person name="Skalitzky C."/>
            <person name="Smith Z."/>
            <person name="Souvorov A."/>
            <person name="Sung W."/>
            <person name="Tang Z."/>
            <person name="Tsuchiya D."/>
            <person name="Tu H."/>
            <person name="Vos H."/>
            <person name="Wang M."/>
            <person name="Wolf Y.I."/>
            <person name="Yamagata H."/>
            <person name="Yamada T."/>
            <person name="Ye Y."/>
            <person name="Shaw J.R."/>
            <person name="Andrews J."/>
            <person name="Crease T.J."/>
            <person name="Tang H."/>
            <person name="Lucas S.M."/>
            <person name="Robertson H.M."/>
            <person name="Bork P."/>
            <person name="Koonin E.V."/>
            <person name="Zdobnov E.M."/>
            <person name="Grigoriev I.V."/>
            <person name="Lynch M."/>
            <person name="Boore J.L."/>
        </authorList>
    </citation>
    <scope>NUCLEOTIDE SEQUENCE [LARGE SCALE GENOMIC DNA]</scope>
</reference>
<sequence>MASNIRLFQQSSRKERNTKAANSLEAQLETQKAKSEKEVDNVRRDFSKKLADCLVDNTRLTAEVDNLQLSNVKQATRIAELNNKVEDHQTSDESKSFFNEYEAVKRDLETAEDNLSKRDEYIKNLKDTLTQLENDSKDKVKQLVDSYNALSIKHESLENSCKTADSEVIELKNKNSQLNAQLNQIINDNLANLTDLSDQNVQLTTQLTKLQQDVATKELSIDSLRQTNKGLNLDIATLQQQLAQQTAQITQTPNMTPIPPTPPTAPIQNPLNQQQGPRTPSPDPNNVPLTKSHLRELYSQDKRKSIPVYKGKRGDQLINNWLKDAEGVAQSAGWNAKDKIKYFSDRLRGDAADWHSDYIDQAADKEDYDAWEKALISRFLTETEIENLKKQLNELKQAPDQSTQTYVSRLNHLYDIIHGKEIVLDESIAPPEAVVLARSLRKIRGEAKQKILLKGLLPKIVQVVWTRIDVNSSYEDVCERVYAAETIVNRMEQNEDKSLKAAIAGISAHEDEQDVELQRQKNKLTKLEKQLAGLNIGQRP</sequence>
<dbReference type="OrthoDB" id="6385111at2759"/>
<accession>E9GXB1</accession>
<evidence type="ECO:0000256" key="2">
    <source>
        <dbReference type="SAM" id="MobiDB-lite"/>
    </source>
</evidence>
<proteinExistence type="predicted"/>
<evidence type="ECO:0000259" key="3">
    <source>
        <dbReference type="Pfam" id="PF03732"/>
    </source>
</evidence>
<dbReference type="PANTHER" id="PTHR33223:SF6">
    <property type="entry name" value="CCHC-TYPE DOMAIN-CONTAINING PROTEIN"/>
    <property type="match status" value="1"/>
</dbReference>
<protein>
    <recommendedName>
        <fullName evidence="3">Retrotransposon gag domain-containing protein</fullName>
    </recommendedName>
</protein>
<evidence type="ECO:0000256" key="1">
    <source>
        <dbReference type="SAM" id="Coils"/>
    </source>
</evidence>
<dbReference type="InParanoid" id="E9GXB1"/>
<feature type="region of interest" description="Disordered" evidence="2">
    <location>
        <begin position="1"/>
        <end position="38"/>
    </location>
</feature>
<dbReference type="PhylomeDB" id="E9GXB1"/>
<feature type="compositionally biased region" description="Polar residues" evidence="2">
    <location>
        <begin position="1"/>
        <end position="11"/>
    </location>
</feature>
<feature type="region of interest" description="Disordered" evidence="2">
    <location>
        <begin position="246"/>
        <end position="290"/>
    </location>
</feature>
<gene>
    <name evidence="4" type="ORF">DAPPUDRAFT_107503</name>
</gene>
<feature type="compositionally biased region" description="Low complexity" evidence="2">
    <location>
        <begin position="246"/>
        <end position="255"/>
    </location>
</feature>
<name>E9GXB1_DAPPU</name>
<feature type="domain" description="Retrotransposon gag" evidence="3">
    <location>
        <begin position="341"/>
        <end position="419"/>
    </location>
</feature>
<feature type="coiled-coil region" evidence="1">
    <location>
        <begin position="510"/>
        <end position="537"/>
    </location>
</feature>
<dbReference type="AlphaFoldDB" id="E9GXB1"/>
<dbReference type="Proteomes" id="UP000000305">
    <property type="component" value="Unassembled WGS sequence"/>
</dbReference>
<dbReference type="KEGG" id="dpx:DAPPUDRAFT_107503"/>
<keyword evidence="5" id="KW-1185">Reference proteome</keyword>
<keyword evidence="1" id="KW-0175">Coiled coil</keyword>
<dbReference type="EMBL" id="GL732572">
    <property type="protein sequence ID" value="EFX75842.1"/>
    <property type="molecule type" value="Genomic_DNA"/>
</dbReference>
<dbReference type="HOGENOM" id="CLU_504589_0_0_1"/>